<evidence type="ECO:0000256" key="4">
    <source>
        <dbReference type="SAM" id="Coils"/>
    </source>
</evidence>
<comment type="similarity">
    <text evidence="2">Belongs to the methyl-accepting chemotaxis (MCP) protein family.</text>
</comment>
<evidence type="ECO:0000313" key="6">
    <source>
        <dbReference type="EMBL" id="RMB07949.1"/>
    </source>
</evidence>
<keyword evidence="7" id="KW-1185">Reference proteome</keyword>
<proteinExistence type="inferred from homology"/>
<keyword evidence="1 3" id="KW-0807">Transducer</keyword>
<dbReference type="InterPro" id="IPR004090">
    <property type="entry name" value="Chemotax_Me-accpt_rcpt"/>
</dbReference>
<dbReference type="GO" id="GO:0007165">
    <property type="term" value="P:signal transduction"/>
    <property type="evidence" value="ECO:0007669"/>
    <property type="project" value="UniProtKB-KW"/>
</dbReference>
<evidence type="ECO:0000256" key="2">
    <source>
        <dbReference type="ARBA" id="ARBA00029447"/>
    </source>
</evidence>
<dbReference type="Gene3D" id="1.10.287.950">
    <property type="entry name" value="Methyl-accepting chemotaxis protein"/>
    <property type="match status" value="1"/>
</dbReference>
<dbReference type="OrthoDB" id="5179380at2"/>
<dbReference type="SMART" id="SM00283">
    <property type="entry name" value="MA"/>
    <property type="match status" value="1"/>
</dbReference>
<dbReference type="EMBL" id="REFR01000011">
    <property type="protein sequence ID" value="RMB07949.1"/>
    <property type="molecule type" value="Genomic_DNA"/>
</dbReference>
<name>A0A3M0CLK0_9PROT</name>
<dbReference type="GO" id="GO:0004888">
    <property type="term" value="F:transmembrane signaling receptor activity"/>
    <property type="evidence" value="ECO:0007669"/>
    <property type="project" value="InterPro"/>
</dbReference>
<evidence type="ECO:0000256" key="3">
    <source>
        <dbReference type="PROSITE-ProRule" id="PRU00284"/>
    </source>
</evidence>
<dbReference type="SUPFAM" id="SSF58104">
    <property type="entry name" value="Methyl-accepting chemotaxis protein (MCP) signaling domain"/>
    <property type="match status" value="1"/>
</dbReference>
<organism evidence="6 7">
    <name type="scientific">Eilatimonas milleporae</name>
    <dbReference type="NCBI Taxonomy" id="911205"/>
    <lineage>
        <taxon>Bacteria</taxon>
        <taxon>Pseudomonadati</taxon>
        <taxon>Pseudomonadota</taxon>
        <taxon>Alphaproteobacteria</taxon>
        <taxon>Kordiimonadales</taxon>
        <taxon>Kordiimonadaceae</taxon>
        <taxon>Eilatimonas</taxon>
    </lineage>
</organism>
<protein>
    <submittedName>
        <fullName evidence="6">Methyl-accepting chemotaxis sensory transducer</fullName>
    </submittedName>
</protein>
<dbReference type="PANTHER" id="PTHR32089:SF112">
    <property type="entry name" value="LYSOZYME-LIKE PROTEIN-RELATED"/>
    <property type="match status" value="1"/>
</dbReference>
<dbReference type="PRINTS" id="PR00260">
    <property type="entry name" value="CHEMTRNSDUCR"/>
</dbReference>
<comment type="caution">
    <text evidence="6">The sequence shown here is derived from an EMBL/GenBank/DDBJ whole genome shotgun (WGS) entry which is preliminary data.</text>
</comment>
<dbReference type="RefSeq" id="WP_121938715.1">
    <property type="nucleotide sequence ID" value="NZ_REFR01000011.1"/>
</dbReference>
<evidence type="ECO:0000256" key="1">
    <source>
        <dbReference type="ARBA" id="ARBA00023224"/>
    </source>
</evidence>
<keyword evidence="4" id="KW-0175">Coiled coil</keyword>
<dbReference type="GO" id="GO:0006935">
    <property type="term" value="P:chemotaxis"/>
    <property type="evidence" value="ECO:0007669"/>
    <property type="project" value="InterPro"/>
</dbReference>
<evidence type="ECO:0000259" key="5">
    <source>
        <dbReference type="PROSITE" id="PS50111"/>
    </source>
</evidence>
<dbReference type="Proteomes" id="UP000271227">
    <property type="component" value="Unassembled WGS sequence"/>
</dbReference>
<reference evidence="6 7" key="1">
    <citation type="submission" date="2018-10" db="EMBL/GenBank/DDBJ databases">
        <title>Genomic Encyclopedia of Archaeal and Bacterial Type Strains, Phase II (KMG-II): from individual species to whole genera.</title>
        <authorList>
            <person name="Goeker M."/>
        </authorList>
    </citation>
    <scope>NUCLEOTIDE SEQUENCE [LARGE SCALE GENOMIC DNA]</scope>
    <source>
        <strain evidence="6 7">DSM 25217</strain>
    </source>
</reference>
<gene>
    <name evidence="6" type="ORF">BXY39_2043</name>
</gene>
<sequence length="412" mass="42980">MFDKFLNRADAPGTRADLERELAEAKAENARYKAAFQALADVTNRAKVGDMEARITDWDKHGPLSPVLAEVNRVLDLTDAYMREATAALGAASEGRFYRRFLTDGMTGRFGDSAALINRTVEGMRTMKQDRVRQRADMAANFEGSVMEVIAALTAALDRVSETAGTLKTHAGRNRSLAAEVADAAAQATDNVQTVAAATEELSASVREIAGQVRTSSEKTADASAQAGNASATMTALRDASETIGKVVGLIHDIADQTNLLALNATIEAARAGEAGRGFAVVASEVKSLAQQTAKATGDIGSQVRSIQDNAGATVTVVSDISGTVGGLSEIAGTIAAATEQQSAATGDISRTIQKASDMTRQVADRIAAVNETATHTMASADALDTAAQDLARAVTALQTGSERFLADIRSA</sequence>
<feature type="domain" description="Methyl-accepting transducer" evidence="5">
    <location>
        <begin position="163"/>
        <end position="392"/>
    </location>
</feature>
<dbReference type="InterPro" id="IPR004089">
    <property type="entry name" value="MCPsignal_dom"/>
</dbReference>
<dbReference type="PANTHER" id="PTHR32089">
    <property type="entry name" value="METHYL-ACCEPTING CHEMOTAXIS PROTEIN MCPB"/>
    <property type="match status" value="1"/>
</dbReference>
<feature type="coiled-coil region" evidence="4">
    <location>
        <begin position="15"/>
        <end position="42"/>
    </location>
</feature>
<dbReference type="AlphaFoldDB" id="A0A3M0CLK0"/>
<dbReference type="Pfam" id="PF00015">
    <property type="entry name" value="MCPsignal"/>
    <property type="match status" value="1"/>
</dbReference>
<accession>A0A3M0CLK0</accession>
<dbReference type="InParanoid" id="A0A3M0CLK0"/>
<evidence type="ECO:0000313" key="7">
    <source>
        <dbReference type="Proteomes" id="UP000271227"/>
    </source>
</evidence>
<dbReference type="PROSITE" id="PS50111">
    <property type="entry name" value="CHEMOTAXIS_TRANSDUC_2"/>
    <property type="match status" value="1"/>
</dbReference>
<dbReference type="GO" id="GO:0016020">
    <property type="term" value="C:membrane"/>
    <property type="evidence" value="ECO:0007669"/>
    <property type="project" value="InterPro"/>
</dbReference>